<feature type="compositionally biased region" description="Basic residues" evidence="1">
    <location>
        <begin position="177"/>
        <end position="188"/>
    </location>
</feature>
<keyword evidence="3" id="KW-1185">Reference proteome</keyword>
<feature type="compositionally biased region" description="Basic residues" evidence="1">
    <location>
        <begin position="70"/>
        <end position="84"/>
    </location>
</feature>
<feature type="compositionally biased region" description="Basic and acidic residues" evidence="1">
    <location>
        <begin position="222"/>
        <end position="237"/>
    </location>
</feature>
<evidence type="ECO:0000313" key="3">
    <source>
        <dbReference type="Proteomes" id="UP000054270"/>
    </source>
</evidence>
<evidence type="ECO:0000256" key="1">
    <source>
        <dbReference type="SAM" id="MobiDB-lite"/>
    </source>
</evidence>
<dbReference type="EMBL" id="KN817534">
    <property type="protein sequence ID" value="KJA24835.1"/>
    <property type="molecule type" value="Genomic_DNA"/>
</dbReference>
<proteinExistence type="predicted"/>
<evidence type="ECO:0000313" key="2">
    <source>
        <dbReference type="EMBL" id="KJA24835.1"/>
    </source>
</evidence>
<feature type="region of interest" description="Disordered" evidence="1">
    <location>
        <begin position="152"/>
        <end position="192"/>
    </location>
</feature>
<dbReference type="Proteomes" id="UP000054270">
    <property type="component" value="Unassembled WGS sequence"/>
</dbReference>
<protein>
    <submittedName>
        <fullName evidence="2">Uncharacterized protein</fullName>
    </submittedName>
</protein>
<feature type="region of interest" description="Disordered" evidence="1">
    <location>
        <begin position="208"/>
        <end position="254"/>
    </location>
</feature>
<reference evidence="3" key="1">
    <citation type="submission" date="2014-04" db="EMBL/GenBank/DDBJ databases">
        <title>Evolutionary Origins and Diversification of the Mycorrhizal Mutualists.</title>
        <authorList>
            <consortium name="DOE Joint Genome Institute"/>
            <consortium name="Mycorrhizal Genomics Consortium"/>
            <person name="Kohler A."/>
            <person name="Kuo A."/>
            <person name="Nagy L.G."/>
            <person name="Floudas D."/>
            <person name="Copeland A."/>
            <person name="Barry K.W."/>
            <person name="Cichocki N."/>
            <person name="Veneault-Fourrey C."/>
            <person name="LaButti K."/>
            <person name="Lindquist E.A."/>
            <person name="Lipzen A."/>
            <person name="Lundell T."/>
            <person name="Morin E."/>
            <person name="Murat C."/>
            <person name="Riley R."/>
            <person name="Ohm R."/>
            <person name="Sun H."/>
            <person name="Tunlid A."/>
            <person name="Henrissat B."/>
            <person name="Grigoriev I.V."/>
            <person name="Hibbett D.S."/>
            <person name="Martin F."/>
        </authorList>
    </citation>
    <scope>NUCLEOTIDE SEQUENCE [LARGE SCALE GENOMIC DNA]</scope>
    <source>
        <strain evidence="3">FD-334 SS-4</strain>
    </source>
</reference>
<sequence>MFKRQAMAPSLDSPLSPRRVHRCTLSTHMRFAHVVPSRMGESPACTHQADNRCIVDGPLTCSTPLSAVRALRKDRRRRRQRRRLQSCSAVGGQKSSRASTPSGGGGSCAARRREVVHHVSKNLWRPSVSSWQEEPLRGATPDEVASIRGAGGVLREGGSGRGARVGGRQGGTDRRAAAGRRGARRQRGRNGSGCEGCFGRAESCRARQKRALEGRRGKKKGRNEGEREQRRGRERAEGGSCGSWWTGGSFRCES</sequence>
<feature type="compositionally biased region" description="Polar residues" evidence="1">
    <location>
        <begin position="85"/>
        <end position="101"/>
    </location>
</feature>
<dbReference type="AlphaFoldDB" id="A0A0D2PZR9"/>
<organism evidence="2 3">
    <name type="scientific">Hypholoma sublateritium (strain FD-334 SS-4)</name>
    <dbReference type="NCBI Taxonomy" id="945553"/>
    <lineage>
        <taxon>Eukaryota</taxon>
        <taxon>Fungi</taxon>
        <taxon>Dikarya</taxon>
        <taxon>Basidiomycota</taxon>
        <taxon>Agaricomycotina</taxon>
        <taxon>Agaricomycetes</taxon>
        <taxon>Agaricomycetidae</taxon>
        <taxon>Agaricales</taxon>
        <taxon>Agaricineae</taxon>
        <taxon>Strophariaceae</taxon>
        <taxon>Hypholoma</taxon>
    </lineage>
</organism>
<feature type="region of interest" description="Disordered" evidence="1">
    <location>
        <begin position="70"/>
        <end position="110"/>
    </location>
</feature>
<feature type="compositionally biased region" description="Gly residues" evidence="1">
    <location>
        <begin position="152"/>
        <end position="170"/>
    </location>
</feature>
<accession>A0A0D2PZR9</accession>
<feature type="compositionally biased region" description="Low complexity" evidence="1">
    <location>
        <begin position="242"/>
        <end position="254"/>
    </location>
</feature>
<name>A0A0D2PZR9_HYPSF</name>
<gene>
    <name evidence="2" type="ORF">HYPSUDRAFT_449370</name>
</gene>